<dbReference type="PANTHER" id="PTHR33835:SF1">
    <property type="entry name" value="METALLO-BETA-LACTAMASE DOMAIN-CONTAINING PROTEIN"/>
    <property type="match status" value="1"/>
</dbReference>
<dbReference type="InterPro" id="IPR036866">
    <property type="entry name" value="RibonucZ/Hydroxyglut_hydro"/>
</dbReference>
<name>A0ABS7YEH5_9BURK</name>
<proteinExistence type="predicted"/>
<keyword evidence="2" id="KW-1185">Reference proteome</keyword>
<dbReference type="PANTHER" id="PTHR33835">
    <property type="entry name" value="YALI0C07656P"/>
    <property type="match status" value="1"/>
</dbReference>
<dbReference type="EMBL" id="JAHYBX010000005">
    <property type="protein sequence ID" value="MCA1856924.1"/>
    <property type="molecule type" value="Genomic_DNA"/>
</dbReference>
<gene>
    <name evidence="1" type="ORF">LE190_13445</name>
</gene>
<accession>A0ABS7YEH5</accession>
<evidence type="ECO:0000313" key="1">
    <source>
        <dbReference type="EMBL" id="MCA1856924.1"/>
    </source>
</evidence>
<comment type="caution">
    <text evidence="1">The sequence shown here is derived from an EMBL/GenBank/DDBJ whole genome shotgun (WGS) entry which is preliminary data.</text>
</comment>
<dbReference type="Pfam" id="PF14234">
    <property type="entry name" value="DUF4336"/>
    <property type="match status" value="1"/>
</dbReference>
<evidence type="ECO:0000313" key="2">
    <source>
        <dbReference type="Proteomes" id="UP001198602"/>
    </source>
</evidence>
<dbReference type="InterPro" id="IPR025638">
    <property type="entry name" value="DUF4336"/>
</dbReference>
<dbReference type="Proteomes" id="UP001198602">
    <property type="component" value="Unassembled WGS sequence"/>
</dbReference>
<organism evidence="1 2">
    <name type="scientific">Massilia hydrophila</name>
    <dbReference type="NCBI Taxonomy" id="3044279"/>
    <lineage>
        <taxon>Bacteria</taxon>
        <taxon>Pseudomonadati</taxon>
        <taxon>Pseudomonadota</taxon>
        <taxon>Betaproteobacteria</taxon>
        <taxon>Burkholderiales</taxon>
        <taxon>Oxalobacteraceae</taxon>
        <taxon>Telluria group</taxon>
        <taxon>Massilia</taxon>
    </lineage>
</organism>
<reference evidence="1 2" key="1">
    <citation type="submission" date="2021-07" db="EMBL/GenBank/DDBJ databases">
        <title>Characterization of Violacein-producing bacteria and related species.</title>
        <authorList>
            <person name="Wilson H.S."/>
            <person name="De Leon M.E."/>
        </authorList>
    </citation>
    <scope>NUCLEOTIDE SEQUENCE [LARGE SCALE GENOMIC DNA]</scope>
    <source>
        <strain evidence="1 2">HSC-2F05</strain>
    </source>
</reference>
<sequence length="225" mass="25306">MLEAIAPDIWHMQHKFFANGLPVSSRMTVVRLRDGSLWLHSPVPISPAGRAELASLGSVKYIVAPNKTHHLFLSDWLVAFPQAELFGPPGLSAKRPDLKGMTELKPVAEPGWRQDLDQVFFDGIPFGNETVWFHQSSQTLILTDLCQHWQGDLPLAATLYARFTGVRKKLAVPRTVRWLVKNREATQASAKKILQWPFKRVIVAHNAIVEDDAYLAVKEAFACFD</sequence>
<dbReference type="RefSeq" id="WP_225239183.1">
    <property type="nucleotide sequence ID" value="NZ_JAHYBX010000005.1"/>
</dbReference>
<dbReference type="SUPFAM" id="SSF56281">
    <property type="entry name" value="Metallo-hydrolase/oxidoreductase"/>
    <property type="match status" value="1"/>
</dbReference>
<protein>
    <submittedName>
        <fullName evidence="1">DUF4336 domain-containing protein</fullName>
    </submittedName>
</protein>